<keyword evidence="4" id="KW-0030">Aminoacyl-tRNA synthetase</keyword>
<evidence type="ECO:0000259" key="3">
    <source>
        <dbReference type="Pfam" id="PF02403"/>
    </source>
</evidence>
<dbReference type="SUPFAM" id="SSF46589">
    <property type="entry name" value="tRNA-binding arm"/>
    <property type="match status" value="1"/>
</dbReference>
<evidence type="ECO:0000256" key="2">
    <source>
        <dbReference type="SAM" id="MobiDB-lite"/>
    </source>
</evidence>
<dbReference type="InterPro" id="IPR042103">
    <property type="entry name" value="SerRS_1_N_sf"/>
</dbReference>
<dbReference type="EMBL" id="KK100842">
    <property type="protein sequence ID" value="KIZ03479.1"/>
    <property type="molecule type" value="Genomic_DNA"/>
</dbReference>
<dbReference type="GO" id="GO:0004828">
    <property type="term" value="F:serine-tRNA ligase activity"/>
    <property type="evidence" value="ECO:0007669"/>
    <property type="project" value="UniProtKB-EC"/>
</dbReference>
<feature type="coiled-coil region" evidence="1">
    <location>
        <begin position="120"/>
        <end position="154"/>
    </location>
</feature>
<protein>
    <submittedName>
        <fullName evidence="4">Seryl-tRNA synthetase</fullName>
        <ecNumber evidence="4">6.1.1.11</ecNumber>
    </submittedName>
</protein>
<evidence type="ECO:0000313" key="4">
    <source>
        <dbReference type="EMBL" id="KIZ03479.1"/>
    </source>
</evidence>
<dbReference type="OrthoDB" id="10264585at2759"/>
<dbReference type="Gene3D" id="3.30.930.10">
    <property type="entry name" value="Bira Bifunctional Protein, Domain 2"/>
    <property type="match status" value="1"/>
</dbReference>
<name>A0A0D2L9H4_9CHLO</name>
<organism evidence="4 5">
    <name type="scientific">Monoraphidium neglectum</name>
    <dbReference type="NCBI Taxonomy" id="145388"/>
    <lineage>
        <taxon>Eukaryota</taxon>
        <taxon>Viridiplantae</taxon>
        <taxon>Chlorophyta</taxon>
        <taxon>core chlorophytes</taxon>
        <taxon>Chlorophyceae</taxon>
        <taxon>CS clade</taxon>
        <taxon>Sphaeropleales</taxon>
        <taxon>Selenastraceae</taxon>
        <taxon>Monoraphidium</taxon>
    </lineage>
</organism>
<dbReference type="InterPro" id="IPR015866">
    <property type="entry name" value="Ser-tRNA-synth_1_N"/>
</dbReference>
<dbReference type="InterPro" id="IPR002317">
    <property type="entry name" value="Ser-tRNA-ligase_type_1"/>
</dbReference>
<dbReference type="SUPFAM" id="SSF55681">
    <property type="entry name" value="Class II aaRS and biotin synthetases"/>
    <property type="match status" value="1"/>
</dbReference>
<dbReference type="GO" id="GO:0005524">
    <property type="term" value="F:ATP binding"/>
    <property type="evidence" value="ECO:0007669"/>
    <property type="project" value="InterPro"/>
</dbReference>
<reference evidence="4 5" key="1">
    <citation type="journal article" date="2013" name="BMC Genomics">
        <title>Reconstruction of the lipid metabolism for the microalga Monoraphidium neglectum from its genome sequence reveals characteristics suitable for biofuel production.</title>
        <authorList>
            <person name="Bogen C."/>
            <person name="Al-Dilaimi A."/>
            <person name="Albersmeier A."/>
            <person name="Wichmann J."/>
            <person name="Grundmann M."/>
            <person name="Rupp O."/>
            <person name="Lauersen K.J."/>
            <person name="Blifernez-Klassen O."/>
            <person name="Kalinowski J."/>
            <person name="Goesmann A."/>
            <person name="Mussgnug J.H."/>
            <person name="Kruse O."/>
        </authorList>
    </citation>
    <scope>NUCLEOTIDE SEQUENCE [LARGE SCALE GENOMIC DNA]</scope>
    <source>
        <strain evidence="4 5">SAG 48.87</strain>
    </source>
</reference>
<proteinExistence type="predicted"/>
<sequence length="235" mass="25496">MAFCGSQSAIWARHGVRGLRPFCPASSRVSIRSNAVAEVATTALPSVAPAFKANLDFKFVRDNLQLIADNCKLRNSPGDPARVAQLYDEFTRLKQESDSLRASRNENSAAMKGKLEPDARQQLISKGQALKQQLEDVEARLTSLENALQVEGQRLPNLTHPDVPAGGEDNATLLRTVGVPRDFGFAPKDHVTLGEALGLLDFEAAAEVSGSKFYYLKNAAALLELALVNYAMTKV</sequence>
<keyword evidence="4" id="KW-0436">Ligase</keyword>
<dbReference type="STRING" id="145388.A0A0D2L9H4"/>
<dbReference type="PANTHER" id="PTHR11778">
    <property type="entry name" value="SERYL-TRNA SYNTHETASE"/>
    <property type="match status" value="1"/>
</dbReference>
<evidence type="ECO:0000313" key="5">
    <source>
        <dbReference type="Proteomes" id="UP000054498"/>
    </source>
</evidence>
<feature type="region of interest" description="Disordered" evidence="2">
    <location>
        <begin position="97"/>
        <end position="117"/>
    </location>
</feature>
<dbReference type="EC" id="6.1.1.11" evidence="4"/>
<accession>A0A0D2L9H4</accession>
<dbReference type="AlphaFoldDB" id="A0A0D2L9H4"/>
<gene>
    <name evidence="4" type="ORF">MNEG_4475</name>
</gene>
<dbReference type="Pfam" id="PF02403">
    <property type="entry name" value="Seryl_tRNA_N"/>
    <property type="match status" value="1"/>
</dbReference>
<evidence type="ECO:0000256" key="1">
    <source>
        <dbReference type="SAM" id="Coils"/>
    </source>
</evidence>
<dbReference type="InterPro" id="IPR010978">
    <property type="entry name" value="tRNA-bd_arm"/>
</dbReference>
<keyword evidence="1" id="KW-0175">Coiled coil</keyword>
<dbReference type="GeneID" id="25737352"/>
<keyword evidence="5" id="KW-1185">Reference proteome</keyword>
<dbReference type="InterPro" id="IPR045864">
    <property type="entry name" value="aa-tRNA-synth_II/BPL/LPL"/>
</dbReference>
<dbReference type="GO" id="GO:0006434">
    <property type="term" value="P:seryl-tRNA aminoacylation"/>
    <property type="evidence" value="ECO:0007669"/>
    <property type="project" value="InterPro"/>
</dbReference>
<dbReference type="Gene3D" id="1.10.287.40">
    <property type="entry name" value="Serine-tRNA synthetase, tRNA binding domain"/>
    <property type="match status" value="1"/>
</dbReference>
<feature type="domain" description="Serine-tRNA synthetase type1 N-terminal" evidence="3">
    <location>
        <begin position="55"/>
        <end position="158"/>
    </location>
</feature>
<dbReference type="Proteomes" id="UP000054498">
    <property type="component" value="Unassembled WGS sequence"/>
</dbReference>
<dbReference type="RefSeq" id="XP_013902498.1">
    <property type="nucleotide sequence ID" value="XM_014047044.1"/>
</dbReference>
<dbReference type="KEGG" id="mng:MNEG_4475"/>